<feature type="region of interest" description="Disordered" evidence="1">
    <location>
        <begin position="197"/>
        <end position="250"/>
    </location>
</feature>
<feature type="region of interest" description="Disordered" evidence="1">
    <location>
        <begin position="1"/>
        <end position="85"/>
    </location>
</feature>
<dbReference type="SMART" id="SM00834">
    <property type="entry name" value="CxxC_CXXC_SSSS"/>
    <property type="match status" value="1"/>
</dbReference>
<dbReference type="PANTHER" id="PTHR34404:SF2">
    <property type="entry name" value="CONSERVED SERINE RICH PROTEIN"/>
    <property type="match status" value="1"/>
</dbReference>
<feature type="domain" description="Putative regulatory protein FmdB zinc ribbon" evidence="2">
    <location>
        <begin position="144"/>
        <end position="184"/>
    </location>
</feature>
<name>A0A645FEM8_9ZZZZ</name>
<dbReference type="InterPro" id="IPR013429">
    <property type="entry name" value="Regulatory_FmdB_Zinc_ribbon"/>
</dbReference>
<dbReference type="EMBL" id="VSSQ01058061">
    <property type="protein sequence ID" value="MPN11799.1"/>
    <property type="molecule type" value="Genomic_DNA"/>
</dbReference>
<dbReference type="AlphaFoldDB" id="A0A645FEM8"/>
<dbReference type="Pfam" id="PF09723">
    <property type="entry name" value="Zn_ribbon_8"/>
    <property type="match status" value="1"/>
</dbReference>
<feature type="compositionally biased region" description="Low complexity" evidence="1">
    <location>
        <begin position="21"/>
        <end position="35"/>
    </location>
</feature>
<comment type="caution">
    <text evidence="3">The sequence shown here is derived from an EMBL/GenBank/DDBJ whole genome shotgun (WGS) entry which is preliminary data.</text>
</comment>
<dbReference type="PANTHER" id="PTHR34404">
    <property type="entry name" value="REGULATORY PROTEIN, FMDB FAMILY"/>
    <property type="match status" value="1"/>
</dbReference>
<evidence type="ECO:0000313" key="3">
    <source>
        <dbReference type="EMBL" id="MPN11799.1"/>
    </source>
</evidence>
<protein>
    <recommendedName>
        <fullName evidence="2">Putative regulatory protein FmdB zinc ribbon domain-containing protein</fullName>
    </recommendedName>
</protein>
<dbReference type="NCBIfam" id="TIGR02605">
    <property type="entry name" value="CxxC_CxxC_SSSS"/>
    <property type="match status" value="1"/>
</dbReference>
<sequence>MPRARRHPARRPARHRRRLVRPGAGARRPAGRHLPVPQRGRGDAGPAGAAVGPGDGPGHRPLRAGQLRGDPRGGGRARLIGPATYDPADPPGCGCLSRGRLGKPCAAGQYRRAGAGIPRTTMTLPPEVSFWIVPRPSPEREVPMPRYQYQCTSCGHDLEVRQSFSEPALTVCPQCEGKLRKVFNAVGVVFKGSGFYKTDSRSGSSASIPAGSATSSSSTAGGTESSSSAAPSTTTASTAPATVGASASSD</sequence>
<evidence type="ECO:0000259" key="2">
    <source>
        <dbReference type="SMART" id="SM00834"/>
    </source>
</evidence>
<reference evidence="3" key="1">
    <citation type="submission" date="2019-08" db="EMBL/GenBank/DDBJ databases">
        <authorList>
            <person name="Kucharzyk K."/>
            <person name="Murdoch R.W."/>
            <person name="Higgins S."/>
            <person name="Loffler F."/>
        </authorList>
    </citation>
    <scope>NUCLEOTIDE SEQUENCE</scope>
</reference>
<accession>A0A645FEM8</accession>
<proteinExistence type="predicted"/>
<evidence type="ECO:0000256" key="1">
    <source>
        <dbReference type="SAM" id="MobiDB-lite"/>
    </source>
</evidence>
<gene>
    <name evidence="3" type="ORF">SDC9_159107</name>
</gene>
<feature type="compositionally biased region" description="Basic residues" evidence="1">
    <location>
        <begin position="1"/>
        <end position="20"/>
    </location>
</feature>
<organism evidence="3">
    <name type="scientific">bioreactor metagenome</name>
    <dbReference type="NCBI Taxonomy" id="1076179"/>
    <lineage>
        <taxon>unclassified sequences</taxon>
        <taxon>metagenomes</taxon>
        <taxon>ecological metagenomes</taxon>
    </lineage>
</organism>
<feature type="compositionally biased region" description="Low complexity" evidence="1">
    <location>
        <begin position="201"/>
        <end position="250"/>
    </location>
</feature>